<evidence type="ECO:0000313" key="2">
    <source>
        <dbReference type="EMBL" id="MDQ9168881.1"/>
    </source>
</evidence>
<evidence type="ECO:0000256" key="1">
    <source>
        <dbReference type="SAM" id="MobiDB-lite"/>
    </source>
</evidence>
<dbReference type="Proteomes" id="UP001225596">
    <property type="component" value="Unassembled WGS sequence"/>
</dbReference>
<reference evidence="2 3" key="1">
    <citation type="submission" date="2023-08" db="EMBL/GenBank/DDBJ databases">
        <title>Oxalobacteraceae gen .nov., isolated from river sludge outside the plant.</title>
        <authorList>
            <person name="Zhao S.Y."/>
        </authorList>
    </citation>
    <scope>NUCLEOTIDE SEQUENCE [LARGE SCALE GENOMIC DNA]</scope>
    <source>
        <strain evidence="2 3">R-40</strain>
    </source>
</reference>
<name>A0ABU1BIQ1_9BURK</name>
<evidence type="ECO:0000313" key="3">
    <source>
        <dbReference type="Proteomes" id="UP001225596"/>
    </source>
</evidence>
<dbReference type="EMBL" id="JAUYVH010000001">
    <property type="protein sequence ID" value="MDQ9168881.1"/>
    <property type="molecule type" value="Genomic_DNA"/>
</dbReference>
<dbReference type="RefSeq" id="WP_338434714.1">
    <property type="nucleotide sequence ID" value="NZ_JAUYVH010000001.1"/>
</dbReference>
<protein>
    <submittedName>
        <fullName evidence="2">Hemin uptake protein HemP</fullName>
    </submittedName>
</protein>
<dbReference type="InterPro" id="IPR019600">
    <property type="entry name" value="Hemin_uptake_protein_HemP"/>
</dbReference>
<organism evidence="2 3">
    <name type="scientific">Keguizhuia sedimenti</name>
    <dbReference type="NCBI Taxonomy" id="3064264"/>
    <lineage>
        <taxon>Bacteria</taxon>
        <taxon>Pseudomonadati</taxon>
        <taxon>Pseudomonadota</taxon>
        <taxon>Betaproteobacteria</taxon>
        <taxon>Burkholderiales</taxon>
        <taxon>Oxalobacteraceae</taxon>
        <taxon>Keguizhuia</taxon>
    </lineage>
</organism>
<keyword evidence="3" id="KW-1185">Reference proteome</keyword>
<dbReference type="Pfam" id="PF10636">
    <property type="entry name" value="hemP"/>
    <property type="match status" value="1"/>
</dbReference>
<feature type="region of interest" description="Disordered" evidence="1">
    <location>
        <begin position="1"/>
        <end position="23"/>
    </location>
</feature>
<sequence>MNRLPSQDPSAGEAACGASEPVAPSLSRIKSQDLFKQMREVEIDHEGRIYRLRLTQLNKLILTA</sequence>
<proteinExistence type="predicted"/>
<accession>A0ABU1BIQ1</accession>
<dbReference type="Gene3D" id="2.10.70.10">
    <property type="entry name" value="Complement Module, domain 1"/>
    <property type="match status" value="1"/>
</dbReference>
<gene>
    <name evidence="2" type="ORF">Q8A64_00500</name>
</gene>
<comment type="caution">
    <text evidence="2">The sequence shown here is derived from an EMBL/GenBank/DDBJ whole genome shotgun (WGS) entry which is preliminary data.</text>
</comment>